<dbReference type="GO" id="GO:0005886">
    <property type="term" value="C:plasma membrane"/>
    <property type="evidence" value="ECO:0007669"/>
    <property type="project" value="UniProtKB-SubCell"/>
</dbReference>
<evidence type="ECO:0000256" key="1">
    <source>
        <dbReference type="ARBA" id="ARBA00004651"/>
    </source>
</evidence>
<feature type="transmembrane region" description="Helical" evidence="7">
    <location>
        <begin position="22"/>
        <end position="39"/>
    </location>
</feature>
<feature type="transmembrane region" description="Helical" evidence="7">
    <location>
        <begin position="287"/>
        <end position="306"/>
    </location>
</feature>
<keyword evidence="2" id="KW-0813">Transport</keyword>
<feature type="transmembrane region" description="Helical" evidence="7">
    <location>
        <begin position="59"/>
        <end position="80"/>
    </location>
</feature>
<dbReference type="FunFam" id="1.20.1250.20:FF:000018">
    <property type="entry name" value="MFS transporter permease"/>
    <property type="match status" value="1"/>
</dbReference>
<dbReference type="Proteomes" id="UP000297983">
    <property type="component" value="Unassembled WGS sequence"/>
</dbReference>
<dbReference type="AlphaFoldDB" id="A0A4R9AUR4"/>
<feature type="transmembrane region" description="Helical" evidence="7">
    <location>
        <begin position="185"/>
        <end position="202"/>
    </location>
</feature>
<feature type="transmembrane region" description="Helical" evidence="7">
    <location>
        <begin position="150"/>
        <end position="173"/>
    </location>
</feature>
<evidence type="ECO:0000313" key="10">
    <source>
        <dbReference type="Proteomes" id="UP000297983"/>
    </source>
</evidence>
<dbReference type="RefSeq" id="WP_134551784.1">
    <property type="nucleotide sequence ID" value="NZ_SOHL01000016.1"/>
</dbReference>
<feature type="transmembrane region" description="Helical" evidence="7">
    <location>
        <begin position="410"/>
        <end position="430"/>
    </location>
</feature>
<name>A0A4R9AUR4_9MICO</name>
<feature type="region of interest" description="Disordered" evidence="6">
    <location>
        <begin position="435"/>
        <end position="464"/>
    </location>
</feature>
<dbReference type="InterPro" id="IPR020846">
    <property type="entry name" value="MFS_dom"/>
</dbReference>
<evidence type="ECO:0000256" key="2">
    <source>
        <dbReference type="ARBA" id="ARBA00022448"/>
    </source>
</evidence>
<dbReference type="Pfam" id="PF07690">
    <property type="entry name" value="MFS_1"/>
    <property type="match status" value="2"/>
</dbReference>
<organism evidence="9 10">
    <name type="scientific">Cryobacterium gelidum</name>
    <dbReference type="NCBI Taxonomy" id="1259164"/>
    <lineage>
        <taxon>Bacteria</taxon>
        <taxon>Bacillati</taxon>
        <taxon>Actinomycetota</taxon>
        <taxon>Actinomycetes</taxon>
        <taxon>Micrococcales</taxon>
        <taxon>Microbacteriaceae</taxon>
        <taxon>Cryobacterium</taxon>
    </lineage>
</organism>
<dbReference type="PANTHER" id="PTHR43791:SF36">
    <property type="entry name" value="TRANSPORTER, PUTATIVE (AFU_ORTHOLOGUE AFUA_6G08340)-RELATED"/>
    <property type="match status" value="1"/>
</dbReference>
<protein>
    <submittedName>
        <fullName evidence="9">MFS transporter</fullName>
    </submittedName>
</protein>
<evidence type="ECO:0000313" key="9">
    <source>
        <dbReference type="EMBL" id="TFD70298.1"/>
    </source>
</evidence>
<feature type="transmembrane region" description="Helical" evidence="7">
    <location>
        <begin position="257"/>
        <end position="281"/>
    </location>
</feature>
<feature type="transmembrane region" description="Helical" evidence="7">
    <location>
        <begin position="377"/>
        <end position="398"/>
    </location>
</feature>
<reference evidence="9 10" key="1">
    <citation type="submission" date="2019-03" db="EMBL/GenBank/DDBJ databases">
        <title>Genomics of glacier-inhabiting Cryobacterium strains.</title>
        <authorList>
            <person name="Liu Q."/>
            <person name="Xin Y.-H."/>
        </authorList>
    </citation>
    <scope>NUCLEOTIDE SEQUENCE [LARGE SCALE GENOMIC DNA]</scope>
    <source>
        <strain evidence="9 10">Hz16</strain>
    </source>
</reference>
<accession>A0A4R9AUR4</accession>
<evidence type="ECO:0000256" key="3">
    <source>
        <dbReference type="ARBA" id="ARBA00022692"/>
    </source>
</evidence>
<dbReference type="EMBL" id="SOHL01000016">
    <property type="protein sequence ID" value="TFD70298.1"/>
    <property type="molecule type" value="Genomic_DNA"/>
</dbReference>
<dbReference type="InterPro" id="IPR011701">
    <property type="entry name" value="MFS"/>
</dbReference>
<dbReference type="PANTHER" id="PTHR43791">
    <property type="entry name" value="PERMEASE-RELATED"/>
    <property type="match status" value="1"/>
</dbReference>
<feature type="transmembrane region" description="Helical" evidence="7">
    <location>
        <begin position="117"/>
        <end position="138"/>
    </location>
</feature>
<feature type="compositionally biased region" description="Low complexity" evidence="6">
    <location>
        <begin position="455"/>
        <end position="464"/>
    </location>
</feature>
<dbReference type="SUPFAM" id="SSF103473">
    <property type="entry name" value="MFS general substrate transporter"/>
    <property type="match status" value="1"/>
</dbReference>
<feature type="transmembrane region" description="Helical" evidence="7">
    <location>
        <begin position="344"/>
        <end position="365"/>
    </location>
</feature>
<evidence type="ECO:0000256" key="6">
    <source>
        <dbReference type="SAM" id="MobiDB-lite"/>
    </source>
</evidence>
<comment type="caution">
    <text evidence="9">The sequence shown here is derived from an EMBL/GenBank/DDBJ whole genome shotgun (WGS) entry which is preliminary data.</text>
</comment>
<feature type="domain" description="Major facilitator superfamily (MFS) profile" evidence="8">
    <location>
        <begin position="26"/>
        <end position="434"/>
    </location>
</feature>
<proteinExistence type="predicted"/>
<comment type="subcellular location">
    <subcellularLocation>
        <location evidence="1">Cell membrane</location>
        <topology evidence="1">Multi-pass membrane protein</topology>
    </subcellularLocation>
</comment>
<dbReference type="InterPro" id="IPR036259">
    <property type="entry name" value="MFS_trans_sf"/>
</dbReference>
<dbReference type="Gene3D" id="1.20.1250.20">
    <property type="entry name" value="MFS general substrate transporter like domains"/>
    <property type="match status" value="2"/>
</dbReference>
<feature type="transmembrane region" description="Helical" evidence="7">
    <location>
        <begin position="92"/>
        <end position="111"/>
    </location>
</feature>
<keyword evidence="3 7" id="KW-0812">Transmembrane</keyword>
<gene>
    <name evidence="9" type="ORF">E3T50_10555</name>
</gene>
<dbReference type="GO" id="GO:0022857">
    <property type="term" value="F:transmembrane transporter activity"/>
    <property type="evidence" value="ECO:0007669"/>
    <property type="project" value="InterPro"/>
</dbReference>
<keyword evidence="10" id="KW-1185">Reference proteome</keyword>
<dbReference type="PROSITE" id="PS50850">
    <property type="entry name" value="MFS"/>
    <property type="match status" value="1"/>
</dbReference>
<evidence type="ECO:0000256" key="4">
    <source>
        <dbReference type="ARBA" id="ARBA00022989"/>
    </source>
</evidence>
<dbReference type="CDD" id="cd17319">
    <property type="entry name" value="MFS_ExuT_GudP_like"/>
    <property type="match status" value="1"/>
</dbReference>
<evidence type="ECO:0000259" key="8">
    <source>
        <dbReference type="PROSITE" id="PS50850"/>
    </source>
</evidence>
<keyword evidence="5 7" id="KW-0472">Membrane</keyword>
<evidence type="ECO:0000256" key="7">
    <source>
        <dbReference type="SAM" id="Phobius"/>
    </source>
</evidence>
<feature type="transmembrane region" description="Helical" evidence="7">
    <location>
        <begin position="318"/>
        <end position="338"/>
    </location>
</feature>
<sequence>MSTVPDANSALGELGERTLRKVRRRVMPLIVVLYFIAYLDRNNVGFAKLTMSADIGLSATAYGLGAGIFFLGYALLEIPSNGGMYRYGARKWIARILISWGILASAMSLVTGETTFYIVRFLLGAAEAGFFPAILFYLTLWFPAAQRVAVIGIFILAQPVSNALGAPVSALLLNMDGIMGLHGWQWLYIIEGIPAIVLGILAPRMLTDRPRDATWLKAEEREWLTTTMDLELAAKQASGKHKFLDGLKDRRTLAYSALYFGLVCGIYGLGLWLPSIVAALGDFNTTQVGFIVAIPYSFAAVFVFYWSRRSDRTGNRVWHASTSMVLAAIGLLGAGFLLPVNPVLSMIFLTLAAMGIYSAIAPFLAMPSAALTGAAAAAGLAMVNSLGNLGGFVAPYAVGILKDATGSDQSGLIFLSACLAITSVATYLYARKRPEGASSNRSASLPKAHVLAEESSSTSKIKSK</sequence>
<evidence type="ECO:0000256" key="5">
    <source>
        <dbReference type="ARBA" id="ARBA00023136"/>
    </source>
</evidence>
<keyword evidence="4 7" id="KW-1133">Transmembrane helix</keyword>